<reference evidence="2 3" key="3">
    <citation type="submission" date="2019-11" db="EMBL/GenBank/DDBJ databases">
        <title>A de novo genome assembly of a pear dwarfing rootstock.</title>
        <authorList>
            <person name="Wang F."/>
            <person name="Wang J."/>
            <person name="Li S."/>
            <person name="Zhang Y."/>
            <person name="Fang M."/>
            <person name="Ma L."/>
            <person name="Zhao Y."/>
            <person name="Jiang S."/>
        </authorList>
    </citation>
    <scope>NUCLEOTIDE SEQUENCE [LARGE SCALE GENOMIC DNA]</scope>
    <source>
        <strain evidence="2">S2</strain>
        <tissue evidence="2">Leaf</tissue>
    </source>
</reference>
<reference evidence="2 3" key="1">
    <citation type="submission" date="2019-09" db="EMBL/GenBank/DDBJ databases">
        <authorList>
            <person name="Ou C."/>
        </authorList>
    </citation>
    <scope>NUCLEOTIDE SEQUENCE [LARGE SCALE GENOMIC DNA]</scope>
    <source>
        <strain evidence="2">S2</strain>
        <tissue evidence="2">Leaf</tissue>
    </source>
</reference>
<feature type="region of interest" description="Disordered" evidence="1">
    <location>
        <begin position="12"/>
        <end position="32"/>
    </location>
</feature>
<keyword evidence="3" id="KW-1185">Reference proteome</keyword>
<organism evidence="2 3">
    <name type="scientific">Pyrus ussuriensis x Pyrus communis</name>
    <dbReference type="NCBI Taxonomy" id="2448454"/>
    <lineage>
        <taxon>Eukaryota</taxon>
        <taxon>Viridiplantae</taxon>
        <taxon>Streptophyta</taxon>
        <taxon>Embryophyta</taxon>
        <taxon>Tracheophyta</taxon>
        <taxon>Spermatophyta</taxon>
        <taxon>Magnoliopsida</taxon>
        <taxon>eudicotyledons</taxon>
        <taxon>Gunneridae</taxon>
        <taxon>Pentapetalae</taxon>
        <taxon>rosids</taxon>
        <taxon>fabids</taxon>
        <taxon>Rosales</taxon>
        <taxon>Rosaceae</taxon>
        <taxon>Amygdaloideae</taxon>
        <taxon>Maleae</taxon>
        <taxon>Pyrus</taxon>
    </lineage>
</organism>
<proteinExistence type="predicted"/>
<sequence>MFPRAALHHFGSFAPSTISPKKSPPSSLSNSSCVVPPALSSAAIKESAGEEEVAIKLSSLAEKDALMRSDKSMVGRETCFEISHLQRGARGPPGRVPEPDGGEIQVAAHFR</sequence>
<dbReference type="AlphaFoldDB" id="A0A5N5FAB0"/>
<dbReference type="Proteomes" id="UP000327157">
    <property type="component" value="Chromosome 1"/>
</dbReference>
<protein>
    <submittedName>
        <fullName evidence="2">Uncharacterized protein</fullName>
    </submittedName>
</protein>
<evidence type="ECO:0000313" key="3">
    <source>
        <dbReference type="Proteomes" id="UP000327157"/>
    </source>
</evidence>
<evidence type="ECO:0000313" key="2">
    <source>
        <dbReference type="EMBL" id="KAB2598060.1"/>
    </source>
</evidence>
<reference evidence="3" key="2">
    <citation type="submission" date="2019-10" db="EMBL/GenBank/DDBJ databases">
        <title>A de novo genome assembly of a pear dwarfing rootstock.</title>
        <authorList>
            <person name="Wang F."/>
            <person name="Wang J."/>
            <person name="Li S."/>
            <person name="Zhang Y."/>
            <person name="Fang M."/>
            <person name="Ma L."/>
            <person name="Zhao Y."/>
            <person name="Jiang S."/>
        </authorList>
    </citation>
    <scope>NUCLEOTIDE SEQUENCE [LARGE SCALE GENOMIC DNA]</scope>
</reference>
<dbReference type="EMBL" id="SMOL01000768">
    <property type="protein sequence ID" value="KAB2598060.1"/>
    <property type="molecule type" value="Genomic_DNA"/>
</dbReference>
<feature type="compositionally biased region" description="Low complexity" evidence="1">
    <location>
        <begin position="15"/>
        <end position="32"/>
    </location>
</feature>
<comment type="caution">
    <text evidence="2">The sequence shown here is derived from an EMBL/GenBank/DDBJ whole genome shotgun (WGS) entry which is preliminary data.</text>
</comment>
<name>A0A5N5FAB0_9ROSA</name>
<gene>
    <name evidence="2" type="ORF">D8674_000980</name>
</gene>
<evidence type="ECO:0000256" key="1">
    <source>
        <dbReference type="SAM" id="MobiDB-lite"/>
    </source>
</evidence>
<accession>A0A5N5FAB0</accession>